<dbReference type="EMBL" id="BAABCX010000009">
    <property type="protein sequence ID" value="GAA3551806.1"/>
    <property type="molecule type" value="Genomic_DNA"/>
</dbReference>
<evidence type="ECO:0008006" key="4">
    <source>
        <dbReference type="Google" id="ProtNLM"/>
    </source>
</evidence>
<keyword evidence="1" id="KW-0732">Signal</keyword>
<feature type="chain" id="PRO_5046296293" description="Secreted protein" evidence="1">
    <location>
        <begin position="17"/>
        <end position="78"/>
    </location>
</feature>
<accession>A0ABP6WK08</accession>
<feature type="signal peptide" evidence="1">
    <location>
        <begin position="1"/>
        <end position="16"/>
    </location>
</feature>
<evidence type="ECO:0000313" key="3">
    <source>
        <dbReference type="Proteomes" id="UP001500795"/>
    </source>
</evidence>
<dbReference type="Proteomes" id="UP001500795">
    <property type="component" value="Unassembled WGS sequence"/>
</dbReference>
<organism evidence="2 3">
    <name type="scientific">Zobellella aerophila</name>
    <dbReference type="NCBI Taxonomy" id="870480"/>
    <lineage>
        <taxon>Bacteria</taxon>
        <taxon>Pseudomonadati</taxon>
        <taxon>Pseudomonadota</taxon>
        <taxon>Gammaproteobacteria</taxon>
        <taxon>Aeromonadales</taxon>
        <taxon>Aeromonadaceae</taxon>
        <taxon>Zobellella</taxon>
    </lineage>
</organism>
<comment type="caution">
    <text evidence="2">The sequence shown here is derived from an EMBL/GenBank/DDBJ whole genome shotgun (WGS) entry which is preliminary data.</text>
</comment>
<proteinExistence type="predicted"/>
<keyword evidence="3" id="KW-1185">Reference proteome</keyword>
<name>A0ABP6WK08_9GAMM</name>
<reference evidence="3" key="1">
    <citation type="journal article" date="2019" name="Int. J. Syst. Evol. Microbiol.">
        <title>The Global Catalogue of Microorganisms (GCM) 10K type strain sequencing project: providing services to taxonomists for standard genome sequencing and annotation.</title>
        <authorList>
            <consortium name="The Broad Institute Genomics Platform"/>
            <consortium name="The Broad Institute Genome Sequencing Center for Infectious Disease"/>
            <person name="Wu L."/>
            <person name="Ma J."/>
        </authorList>
    </citation>
    <scope>NUCLEOTIDE SEQUENCE [LARGE SCALE GENOMIC DNA]</scope>
    <source>
        <strain evidence="3">JCM 17110</strain>
    </source>
</reference>
<protein>
    <recommendedName>
        <fullName evidence="4">Secreted protein</fullName>
    </recommendedName>
</protein>
<evidence type="ECO:0000256" key="1">
    <source>
        <dbReference type="SAM" id="SignalP"/>
    </source>
</evidence>
<sequence>MAHAMTALTAMMACFAHPLSTVTLPFALTMGPFRARWFGTAGFDGADQHGGGKQGGGKQQYGFFGVHGLYLSCGFEAK</sequence>
<gene>
    <name evidence="2" type="ORF">GCM10022394_35080</name>
</gene>
<evidence type="ECO:0000313" key="2">
    <source>
        <dbReference type="EMBL" id="GAA3551806.1"/>
    </source>
</evidence>